<accession>A0A7E5W981</accession>
<protein>
    <submittedName>
        <fullName evidence="3">Uncharacterized protein LOC113500241</fullName>
    </submittedName>
</protein>
<sequence>MTCKYLAFEENFSYAQNLRAPPNVILVKWNNTLSETYRLTSGVRQGGLTSPVLFNLYINELIEELSSTRVGCQVGGVRVNNLSYADDMVLLSPSVNENLMDDDDMERQRRSIACRSNMLARRFYHCSKQVKVTLFKAYCQSFYTSQLWYRFTRSAFNTLRVLYNNAFRVMMNLPWRCSATDMFAENRVAGFVALVQRLRVSFYSRVALSNNNIVSSVFHNVFLKREIKDL</sequence>
<dbReference type="InterPro" id="IPR000477">
    <property type="entry name" value="RT_dom"/>
</dbReference>
<name>A0A7E5W981_TRINI</name>
<gene>
    <name evidence="3" type="primary">LOC113500241</name>
</gene>
<evidence type="ECO:0000259" key="1">
    <source>
        <dbReference type="PROSITE" id="PS50878"/>
    </source>
</evidence>
<evidence type="ECO:0000313" key="3">
    <source>
        <dbReference type="RefSeq" id="XP_026736751.1"/>
    </source>
</evidence>
<dbReference type="Pfam" id="PF00078">
    <property type="entry name" value="RVT_1"/>
    <property type="match status" value="1"/>
</dbReference>
<evidence type="ECO:0000313" key="2">
    <source>
        <dbReference type="Proteomes" id="UP000322000"/>
    </source>
</evidence>
<proteinExistence type="predicted"/>
<dbReference type="GeneID" id="113500241"/>
<reference evidence="3" key="1">
    <citation type="submission" date="2025-08" db="UniProtKB">
        <authorList>
            <consortium name="RefSeq"/>
        </authorList>
    </citation>
    <scope>IDENTIFICATION</scope>
</reference>
<dbReference type="PANTHER" id="PTHR47027:SF20">
    <property type="entry name" value="REVERSE TRANSCRIPTASE-LIKE PROTEIN WITH RNA-DIRECTED DNA POLYMERASE DOMAIN"/>
    <property type="match status" value="1"/>
</dbReference>
<dbReference type="PANTHER" id="PTHR47027">
    <property type="entry name" value="REVERSE TRANSCRIPTASE DOMAIN-CONTAINING PROTEIN"/>
    <property type="match status" value="1"/>
</dbReference>
<dbReference type="RefSeq" id="XP_026736751.1">
    <property type="nucleotide sequence ID" value="XM_026880950.1"/>
</dbReference>
<dbReference type="AlphaFoldDB" id="A0A7E5W981"/>
<feature type="domain" description="Reverse transcriptase" evidence="1">
    <location>
        <begin position="1"/>
        <end position="153"/>
    </location>
</feature>
<organism evidence="2 3">
    <name type="scientific">Trichoplusia ni</name>
    <name type="common">Cabbage looper</name>
    <dbReference type="NCBI Taxonomy" id="7111"/>
    <lineage>
        <taxon>Eukaryota</taxon>
        <taxon>Metazoa</taxon>
        <taxon>Ecdysozoa</taxon>
        <taxon>Arthropoda</taxon>
        <taxon>Hexapoda</taxon>
        <taxon>Insecta</taxon>
        <taxon>Pterygota</taxon>
        <taxon>Neoptera</taxon>
        <taxon>Endopterygota</taxon>
        <taxon>Lepidoptera</taxon>
        <taxon>Glossata</taxon>
        <taxon>Ditrysia</taxon>
        <taxon>Noctuoidea</taxon>
        <taxon>Noctuidae</taxon>
        <taxon>Plusiinae</taxon>
        <taxon>Trichoplusia</taxon>
    </lineage>
</organism>
<dbReference type="Proteomes" id="UP000322000">
    <property type="component" value="Chromosome 1"/>
</dbReference>
<dbReference type="InParanoid" id="A0A7E5W981"/>
<dbReference type="KEGG" id="tnl:113500241"/>
<dbReference type="PROSITE" id="PS50878">
    <property type="entry name" value="RT_POL"/>
    <property type="match status" value="1"/>
</dbReference>
<keyword evidence="2" id="KW-1185">Reference proteome</keyword>